<dbReference type="Proteomes" id="UP001139263">
    <property type="component" value="Unassembled WGS sequence"/>
</dbReference>
<feature type="signal peptide" evidence="1">
    <location>
        <begin position="1"/>
        <end position="24"/>
    </location>
</feature>
<proteinExistence type="predicted"/>
<comment type="caution">
    <text evidence="2">The sequence shown here is derived from an EMBL/GenBank/DDBJ whole genome shotgun (WGS) entry which is preliminary data.</text>
</comment>
<evidence type="ECO:0000256" key="1">
    <source>
        <dbReference type="SAM" id="SignalP"/>
    </source>
</evidence>
<name>A0A9X2AF06_9BACL</name>
<gene>
    <name evidence="2" type="ORF">MM817_01849</name>
</gene>
<dbReference type="EMBL" id="JALBUF010000005">
    <property type="protein sequence ID" value="MCI0183566.1"/>
    <property type="molecule type" value="Genomic_DNA"/>
</dbReference>
<reference evidence="2" key="1">
    <citation type="submission" date="2022-03" db="EMBL/GenBank/DDBJ databases">
        <title>Draft Genome Sequence of Firmicute Strain S0AB, a Heterotrophic Iron/Sulfur-Oxidizing Extreme Acidophile.</title>
        <authorList>
            <person name="Vergara E."/>
            <person name="Pakostova E."/>
            <person name="Johnson D.B."/>
            <person name="Holmes D.S."/>
        </authorList>
    </citation>
    <scope>NUCLEOTIDE SEQUENCE</scope>
    <source>
        <strain evidence="2">S0AB</strain>
    </source>
</reference>
<organism evidence="2 3">
    <name type="scientific">Sulfoacidibacillus ferrooxidans</name>
    <dbReference type="NCBI Taxonomy" id="2005001"/>
    <lineage>
        <taxon>Bacteria</taxon>
        <taxon>Bacillati</taxon>
        <taxon>Bacillota</taxon>
        <taxon>Bacilli</taxon>
        <taxon>Bacillales</taxon>
        <taxon>Alicyclobacillaceae</taxon>
        <taxon>Sulfoacidibacillus</taxon>
    </lineage>
</organism>
<keyword evidence="1" id="KW-0732">Signal</keyword>
<dbReference type="PROSITE" id="PS51257">
    <property type="entry name" value="PROKAR_LIPOPROTEIN"/>
    <property type="match status" value="1"/>
</dbReference>
<dbReference type="RefSeq" id="WP_241714030.1">
    <property type="nucleotide sequence ID" value="NZ_JALBUF010000005.1"/>
</dbReference>
<evidence type="ECO:0008006" key="4">
    <source>
        <dbReference type="Google" id="ProtNLM"/>
    </source>
</evidence>
<evidence type="ECO:0000313" key="3">
    <source>
        <dbReference type="Proteomes" id="UP001139263"/>
    </source>
</evidence>
<feature type="chain" id="PRO_5040810344" description="Lipoprotein" evidence="1">
    <location>
        <begin position="25"/>
        <end position="250"/>
    </location>
</feature>
<keyword evidence="3" id="KW-1185">Reference proteome</keyword>
<protein>
    <recommendedName>
        <fullName evidence="4">Lipoprotein</fullName>
    </recommendedName>
</protein>
<dbReference type="AlphaFoldDB" id="A0A9X2AF06"/>
<evidence type="ECO:0000313" key="2">
    <source>
        <dbReference type="EMBL" id="MCI0183566.1"/>
    </source>
</evidence>
<accession>A0A9X2AF06</accession>
<sequence>MKKSKWRWLAVVGASVLLTGCNLVSDPSLINKATVQRTVDPNGLSDISTAISTMSDVVSYNLKATMQAHTGRYVQTVKFYGSLKLPGTISMDESIGGGSYQIYQDGSFAYEKDGNRWSPMQPITDLTPWNSLSQLITDSPPKLVYKLPQQTVVTWLCNVYQFKAVASGSLLGGIGASADVNKRTIPREALYTVWVDTTDHILRQVEVQSTVGVPGLGTTAFDATELYFGFNNPKLKIKVPPDLLSQIEQP</sequence>